<evidence type="ECO:0000313" key="3">
    <source>
        <dbReference type="EMBL" id="QSS65549.1"/>
    </source>
</evidence>
<organism evidence="3 4">
    <name type="scientific">Ajellomyces capsulatus</name>
    <name type="common">Darling's disease fungus</name>
    <name type="synonym">Histoplasma capsulatum</name>
    <dbReference type="NCBI Taxonomy" id="5037"/>
    <lineage>
        <taxon>Eukaryota</taxon>
        <taxon>Fungi</taxon>
        <taxon>Dikarya</taxon>
        <taxon>Ascomycota</taxon>
        <taxon>Pezizomycotina</taxon>
        <taxon>Eurotiomycetes</taxon>
        <taxon>Eurotiomycetidae</taxon>
        <taxon>Onygenales</taxon>
        <taxon>Ajellomycetaceae</taxon>
        <taxon>Histoplasma</taxon>
    </lineage>
</organism>
<dbReference type="SMART" id="SM00160">
    <property type="entry name" value="RanBD"/>
    <property type="match status" value="1"/>
</dbReference>
<gene>
    <name evidence="3" type="ORF">I7I51_06394</name>
</gene>
<dbReference type="Proteomes" id="UP000663671">
    <property type="component" value="Chromosome 3"/>
</dbReference>
<reference evidence="3" key="1">
    <citation type="submission" date="2021-01" db="EMBL/GenBank/DDBJ databases">
        <title>Chromosome-level genome assembly of a human fungal pathogen reveals clustering of transcriptionally co-regulated genes.</title>
        <authorList>
            <person name="Voorhies M."/>
            <person name="Cohen S."/>
            <person name="Shea T.P."/>
            <person name="Petrus S."/>
            <person name="Munoz J.F."/>
            <person name="Poplawski S."/>
            <person name="Goldman W.E."/>
            <person name="Michael T."/>
            <person name="Cuomo C.A."/>
            <person name="Sil A."/>
            <person name="Beyhan S."/>
        </authorList>
    </citation>
    <scope>NUCLEOTIDE SEQUENCE</scope>
    <source>
        <strain evidence="3">WU24</strain>
    </source>
</reference>
<accession>A0A8A1MI06</accession>
<dbReference type="GO" id="GO:0005643">
    <property type="term" value="C:nuclear pore"/>
    <property type="evidence" value="ECO:0007669"/>
    <property type="project" value="TreeGrafter"/>
</dbReference>
<dbReference type="Pfam" id="PF00638">
    <property type="entry name" value="Ran_BP1"/>
    <property type="match status" value="1"/>
</dbReference>
<proteinExistence type="predicted"/>
<dbReference type="PANTHER" id="PTHR23138:SF87">
    <property type="entry name" value="E3 SUMO-PROTEIN LIGASE RANBP2"/>
    <property type="match status" value="1"/>
</dbReference>
<dbReference type="InterPro" id="IPR011993">
    <property type="entry name" value="PH-like_dom_sf"/>
</dbReference>
<dbReference type="EMBL" id="CP069115">
    <property type="protein sequence ID" value="QSS65549.1"/>
    <property type="molecule type" value="Genomic_DNA"/>
</dbReference>
<feature type="compositionally biased region" description="Basic and acidic residues" evidence="1">
    <location>
        <begin position="37"/>
        <end position="61"/>
    </location>
</feature>
<dbReference type="OrthoDB" id="2357150at2759"/>
<evidence type="ECO:0000256" key="1">
    <source>
        <dbReference type="SAM" id="MobiDB-lite"/>
    </source>
</evidence>
<dbReference type="FunFam" id="2.30.29.30:FF:000254">
    <property type="entry name" value="Ran-specific GTPase-activating protein 1"/>
    <property type="match status" value="1"/>
</dbReference>
<dbReference type="InterPro" id="IPR045255">
    <property type="entry name" value="RanBP1-like"/>
</dbReference>
<dbReference type="InterPro" id="IPR000156">
    <property type="entry name" value="Ran_bind_dom"/>
</dbReference>
<dbReference type="PANTHER" id="PTHR23138">
    <property type="entry name" value="RAN BINDING PROTEIN"/>
    <property type="match status" value="1"/>
</dbReference>
<dbReference type="PROSITE" id="PS50196">
    <property type="entry name" value="RANBD1"/>
    <property type="match status" value="1"/>
</dbReference>
<dbReference type="VEuPathDB" id="FungiDB:I7I51_06394"/>
<dbReference type="GO" id="GO:0005737">
    <property type="term" value="C:cytoplasm"/>
    <property type="evidence" value="ECO:0007669"/>
    <property type="project" value="TreeGrafter"/>
</dbReference>
<name>A0A8A1MI06_AJECA</name>
<dbReference type="GO" id="GO:0005096">
    <property type="term" value="F:GTPase activator activity"/>
    <property type="evidence" value="ECO:0007669"/>
    <property type="project" value="TreeGrafter"/>
</dbReference>
<evidence type="ECO:0000313" key="4">
    <source>
        <dbReference type="Proteomes" id="UP000663671"/>
    </source>
</evidence>
<dbReference type="SUPFAM" id="SSF50729">
    <property type="entry name" value="PH domain-like"/>
    <property type="match status" value="1"/>
</dbReference>
<feature type="region of interest" description="Disordered" evidence="1">
    <location>
        <begin position="1"/>
        <end position="115"/>
    </location>
</feature>
<dbReference type="InterPro" id="IPR045256">
    <property type="entry name" value="RanBP1_RanBD"/>
</dbReference>
<protein>
    <submittedName>
        <fullName evidence="3">Ran-specific GTPase-activating protein</fullName>
    </submittedName>
</protein>
<dbReference type="CDD" id="cd13179">
    <property type="entry name" value="RanBD_RanBP1"/>
    <property type="match status" value="1"/>
</dbReference>
<dbReference type="AlphaFoldDB" id="A0A8A1MI06"/>
<dbReference type="GO" id="GO:0006913">
    <property type="term" value="P:nucleocytoplasmic transport"/>
    <property type="evidence" value="ECO:0007669"/>
    <property type="project" value="InterPro"/>
</dbReference>
<sequence>MTDITNAKPEDPTTTTTDAAAAPEEEKSVDAPPAEGPKPDTEKEVAAAADDDVKKDAEGGDNKPPTTTSDSVFSMFGGGPKRERKREDDEDEDEPSGSSKAKKDGEVAEEEEADVHFEPVVHLTEKVEIKTNEELEEQTFKMRAKLFKFDRSSREWKERGTGDVRLLKHKENQKTRLVMRRDKTLKVCANHYIVPDMKLAPNVGSDRSWVWNAAADVSEGEPEAQTLAIRFANSENANLFKEAFEKAQQENEKLFAAGASE</sequence>
<feature type="domain" description="RanBD1" evidence="2">
    <location>
        <begin position="116"/>
        <end position="253"/>
    </location>
</feature>
<dbReference type="Gene3D" id="2.30.29.30">
    <property type="entry name" value="Pleckstrin-homology domain (PH domain)/Phosphotyrosine-binding domain (PTB)"/>
    <property type="match status" value="1"/>
</dbReference>
<feature type="compositionally biased region" description="Low complexity" evidence="1">
    <location>
        <begin position="12"/>
        <end position="22"/>
    </location>
</feature>
<evidence type="ECO:0000259" key="2">
    <source>
        <dbReference type="PROSITE" id="PS50196"/>
    </source>
</evidence>